<dbReference type="Gene3D" id="2.160.10.10">
    <property type="entry name" value="Hexapeptide repeat proteins"/>
    <property type="match status" value="1"/>
</dbReference>
<dbReference type="eggNOG" id="COG1045">
    <property type="taxonomic scope" value="Bacteria"/>
</dbReference>
<accession>A0A089WPD4</accession>
<evidence type="ECO:0000313" key="7">
    <source>
        <dbReference type="EMBL" id="AIR90446.1"/>
    </source>
</evidence>
<dbReference type="Proteomes" id="UP000029493">
    <property type="component" value="Chromosome"/>
</dbReference>
<protein>
    <recommendedName>
        <fullName evidence="2">serine O-acetyltransferase</fullName>
        <ecNumber evidence="2">2.3.1.30</ecNumber>
    </recommendedName>
</protein>
<dbReference type="PANTHER" id="PTHR42811">
    <property type="entry name" value="SERINE ACETYLTRANSFERASE"/>
    <property type="match status" value="1"/>
</dbReference>
<dbReference type="EMBL" id="CP009455">
    <property type="protein sequence ID" value="AIR90446.1"/>
    <property type="molecule type" value="Genomic_DNA"/>
</dbReference>
<organism evidence="7 8">
    <name type="scientific">Pseudomonas cremoricolorata</name>
    <dbReference type="NCBI Taxonomy" id="157783"/>
    <lineage>
        <taxon>Bacteria</taxon>
        <taxon>Pseudomonadati</taxon>
        <taxon>Pseudomonadota</taxon>
        <taxon>Gammaproteobacteria</taxon>
        <taxon>Pseudomonadales</taxon>
        <taxon>Pseudomonadaceae</taxon>
        <taxon>Pseudomonas</taxon>
    </lineage>
</organism>
<dbReference type="InterPro" id="IPR001451">
    <property type="entry name" value="Hexapep"/>
</dbReference>
<dbReference type="Pfam" id="PF00132">
    <property type="entry name" value="Hexapep"/>
    <property type="match status" value="1"/>
</dbReference>
<dbReference type="GO" id="GO:0009001">
    <property type="term" value="F:serine O-acetyltransferase activity"/>
    <property type="evidence" value="ECO:0007669"/>
    <property type="project" value="UniProtKB-EC"/>
</dbReference>
<dbReference type="InterPro" id="IPR042122">
    <property type="entry name" value="Ser_AcTrfase_N_sf"/>
</dbReference>
<keyword evidence="5" id="KW-0012">Acyltransferase</keyword>
<reference evidence="7 8" key="1">
    <citation type="submission" date="2014-09" db="EMBL/GenBank/DDBJ databases">
        <authorList>
            <person name="Chan K.-G."/>
        </authorList>
    </citation>
    <scope>NUCLEOTIDE SEQUENCE [LARGE SCALE GENOMIC DNA]</scope>
    <source>
        <strain evidence="7 8">ND07</strain>
    </source>
</reference>
<dbReference type="Gene3D" id="1.10.3130.10">
    <property type="entry name" value="serine acetyltransferase, domain 1"/>
    <property type="match status" value="1"/>
</dbReference>
<gene>
    <name evidence="7" type="ORF">LK03_14615</name>
</gene>
<keyword evidence="4 7" id="KW-0808">Transferase</keyword>
<dbReference type="STRING" id="157783.LK03_14615"/>
<dbReference type="OrthoDB" id="9801456at2"/>
<evidence type="ECO:0000313" key="8">
    <source>
        <dbReference type="Proteomes" id="UP000029493"/>
    </source>
</evidence>
<evidence type="ECO:0000256" key="4">
    <source>
        <dbReference type="ARBA" id="ARBA00022679"/>
    </source>
</evidence>
<evidence type="ECO:0000256" key="5">
    <source>
        <dbReference type="ARBA" id="ARBA00023315"/>
    </source>
</evidence>
<dbReference type="SUPFAM" id="SSF51161">
    <property type="entry name" value="Trimeric LpxA-like enzymes"/>
    <property type="match status" value="1"/>
</dbReference>
<evidence type="ECO:0000256" key="6">
    <source>
        <dbReference type="ARBA" id="ARBA00049486"/>
    </source>
</evidence>
<dbReference type="CDD" id="cd03354">
    <property type="entry name" value="LbH_SAT"/>
    <property type="match status" value="1"/>
</dbReference>
<evidence type="ECO:0000256" key="1">
    <source>
        <dbReference type="ARBA" id="ARBA00007274"/>
    </source>
</evidence>
<dbReference type="InterPro" id="IPR011004">
    <property type="entry name" value="Trimer_LpxA-like_sf"/>
</dbReference>
<keyword evidence="8" id="KW-1185">Reference proteome</keyword>
<dbReference type="InterPro" id="IPR045304">
    <property type="entry name" value="LbH_SAT"/>
</dbReference>
<name>A0A089WPD4_9PSED</name>
<evidence type="ECO:0000256" key="2">
    <source>
        <dbReference type="ARBA" id="ARBA00013266"/>
    </source>
</evidence>
<comment type="catalytic activity">
    <reaction evidence="6">
        <text>L-serine + acetyl-CoA = O-acetyl-L-serine + CoA</text>
        <dbReference type="Rhea" id="RHEA:24560"/>
        <dbReference type="ChEBI" id="CHEBI:33384"/>
        <dbReference type="ChEBI" id="CHEBI:57287"/>
        <dbReference type="ChEBI" id="CHEBI:57288"/>
        <dbReference type="ChEBI" id="CHEBI:58340"/>
        <dbReference type="EC" id="2.3.1.30"/>
    </reaction>
</comment>
<dbReference type="GO" id="GO:0008652">
    <property type="term" value="P:amino acid biosynthetic process"/>
    <property type="evidence" value="ECO:0007669"/>
    <property type="project" value="UniProtKB-KW"/>
</dbReference>
<sequence>MAHMDIQTSATVRLPVHYEQESFKLVRNLLTAALLECCSPQEYSLISDTDMLEMVADQCHDDLLAFAAKDPAAGFDPVFIARTYTSYAAVLHYRLAHQIAQTCGNLAAYERSLAAIVSRRGKMLSGAEIHCHARIGARFIIDHGVGTVIGETSVIGDDCYILGGVTLGARGISQNPCGARHPRIGDRVQIGAFSSVLGPVHVGNDAFIGPGCIISKDVPARAKVHVKTALQMVLEQ</sequence>
<proteinExistence type="inferred from homology"/>
<comment type="similarity">
    <text evidence="1">Belongs to the transferase hexapeptide repeat family.</text>
</comment>
<dbReference type="RefSeq" id="WP_038413039.1">
    <property type="nucleotide sequence ID" value="NZ_CP009455.1"/>
</dbReference>
<keyword evidence="3" id="KW-0028">Amino-acid biosynthesis</keyword>
<dbReference type="AlphaFoldDB" id="A0A089WPD4"/>
<dbReference type="EC" id="2.3.1.30" evidence="2"/>
<evidence type="ECO:0000256" key="3">
    <source>
        <dbReference type="ARBA" id="ARBA00022605"/>
    </source>
</evidence>
<dbReference type="KEGG" id="psw:LK03_14615"/>